<name>T1XK18_VARPD</name>
<dbReference type="MEROPS" id="S12.A11"/>
<evidence type="ECO:0000259" key="1">
    <source>
        <dbReference type="Pfam" id="PF00144"/>
    </source>
</evidence>
<protein>
    <submittedName>
        <fullName evidence="2">Putative beta-lactamase</fullName>
    </submittedName>
</protein>
<gene>
    <name evidence="2" type="ORF">VAPA_2c03680</name>
</gene>
<dbReference type="Proteomes" id="UP000016223">
    <property type="component" value="Chromosome 2"/>
</dbReference>
<dbReference type="OrthoDB" id="9801061at2"/>
<proteinExistence type="predicted"/>
<dbReference type="Pfam" id="PF00144">
    <property type="entry name" value="Beta-lactamase"/>
    <property type="match status" value="1"/>
</dbReference>
<evidence type="ECO:0000313" key="2">
    <source>
        <dbReference type="EMBL" id="AGU52928.1"/>
    </source>
</evidence>
<feature type="domain" description="Beta-lactamase-related" evidence="1">
    <location>
        <begin position="23"/>
        <end position="390"/>
    </location>
</feature>
<reference evidence="2 3" key="1">
    <citation type="submission" date="2012-10" db="EMBL/GenBank/DDBJ databases">
        <title>Genome sequence of Variovorax paradoxus B4.</title>
        <authorList>
            <person name="Schuldes J."/>
            <person name="Brandt U."/>
            <person name="Hiessl S."/>
            <person name="Wuebbeler J.H."/>
            <person name="Thuermer A."/>
            <person name="Steinbuechel A."/>
            <person name="Daniel R."/>
        </authorList>
    </citation>
    <scope>NUCLEOTIDE SEQUENCE [LARGE SCALE GENOMIC DNA]</scope>
    <source>
        <strain evidence="2 3">B4</strain>
    </source>
</reference>
<dbReference type="KEGG" id="vpd:VAPA_2c03680"/>
<dbReference type="AlphaFoldDB" id="T1XK18"/>
<dbReference type="InterPro" id="IPR012338">
    <property type="entry name" value="Beta-lactam/transpept-like"/>
</dbReference>
<dbReference type="HOGENOM" id="CLU_035614_3_0_4"/>
<dbReference type="EMBL" id="CP003912">
    <property type="protein sequence ID" value="AGU52928.1"/>
    <property type="molecule type" value="Genomic_DNA"/>
</dbReference>
<organism evidence="2 3">
    <name type="scientific">Variovorax paradoxus B4</name>
    <dbReference type="NCBI Taxonomy" id="1246301"/>
    <lineage>
        <taxon>Bacteria</taxon>
        <taxon>Pseudomonadati</taxon>
        <taxon>Pseudomonadota</taxon>
        <taxon>Betaproteobacteria</taxon>
        <taxon>Burkholderiales</taxon>
        <taxon>Comamonadaceae</taxon>
        <taxon>Variovorax</taxon>
    </lineage>
</organism>
<dbReference type="InterPro" id="IPR001466">
    <property type="entry name" value="Beta-lactam-related"/>
</dbReference>
<dbReference type="PANTHER" id="PTHR43319">
    <property type="entry name" value="BETA-LACTAMASE-RELATED"/>
    <property type="match status" value="1"/>
</dbReference>
<sequence>MSGSLLTLRSAGHCSPAFEAVRAAFEHNLVHGGELGASLAVEIDGECVVDLWGGWADVEGGKPWQRDTLSVVFSNTKPATALCIHLLAEAGELDVDLPVARYWPAFAAAGKDAITPRMLLDHSAGLPALRERLPDGAAFDWDFMVERLEREAPFWAPGTRVGYHALTYGWLLGELVRRIGGCSLGEFFRRKVAQPLGLDFWIGLPNSEESRVATIVPPAATSVPRNAFERALLEEPQSPTALYMKNTGGWRPSGFNSRAGHAAELGAAGGITNARSLARLYGTLACGGLRGGFRLLREDTLAKATAVSSATHDDACLRVPTRFAAGFMRQMDNRARGLDSACFGRDAFGHVGAGGSLAFASPSRRLGFGYTMNRMGPGVLLNERADRLVQAVYEAVDGASHAL</sequence>
<dbReference type="SUPFAM" id="SSF56601">
    <property type="entry name" value="beta-lactamase/transpeptidase-like"/>
    <property type="match status" value="1"/>
</dbReference>
<accession>T1XK18</accession>
<dbReference type="PANTHER" id="PTHR43319:SF3">
    <property type="entry name" value="BETA-LACTAMASE-RELATED DOMAIN-CONTAINING PROTEIN"/>
    <property type="match status" value="1"/>
</dbReference>
<dbReference type="PATRIC" id="fig|1246301.3.peg.5890"/>
<evidence type="ECO:0000313" key="3">
    <source>
        <dbReference type="Proteomes" id="UP000016223"/>
    </source>
</evidence>
<dbReference type="Gene3D" id="3.40.710.10">
    <property type="entry name" value="DD-peptidase/beta-lactamase superfamily"/>
    <property type="match status" value="1"/>
</dbReference>
<dbReference type="RefSeq" id="WP_021003757.1">
    <property type="nucleotide sequence ID" value="NC_022234.1"/>
</dbReference>
<dbReference type="InterPro" id="IPR052907">
    <property type="entry name" value="Beta-lactamase/esterase"/>
</dbReference>